<dbReference type="EMBL" id="DF820470">
    <property type="protein sequence ID" value="GAK59545.1"/>
    <property type="molecule type" value="Genomic_DNA"/>
</dbReference>
<protein>
    <submittedName>
        <fullName evidence="5">Extracellular solute-binding protein family 1</fullName>
    </submittedName>
</protein>
<comment type="similarity">
    <text evidence="1">Belongs to the bacterial solute-binding protein 1 family.</text>
</comment>
<dbReference type="eggNOG" id="COG1653">
    <property type="taxonomic scope" value="Bacteria"/>
</dbReference>
<keyword evidence="6" id="KW-1185">Reference proteome</keyword>
<feature type="chain" id="PRO_5001755517" evidence="4">
    <location>
        <begin position="24"/>
        <end position="470"/>
    </location>
</feature>
<dbReference type="Gene3D" id="3.40.190.10">
    <property type="entry name" value="Periplasmic binding protein-like II"/>
    <property type="match status" value="2"/>
</dbReference>
<gene>
    <name evidence="5" type="ORF">U27_06530</name>
</gene>
<sequence length="470" mass="53286">MNKIRSIAVCFLIVLSFSLLANAQTITVATHSGHNATPWYNEANTLKEKYGIELNVVEITPDEIYSREVLELTQQTGAYDIIQYNSAWVGDYEPYILPLDDYAAKDNDAIGFADILPAFNKAQNLWGGKKVSVTIDGDTFLFYYRKDLFQNAEEKAAFQSKYGYELPDPPTTWQQVVDLAQFFTRKKGETLAGQTLTKDFYGYADQAKRGRVYYWYLFRFVPFNAPNPHYFDPDTMEPKINSEGAVAALENMKELLKYSPPGVLSWEWDELYTAAMNDGTVGMWIHWTDEGRGFNQLAPLPVENPPAPELGIATNPGVEVDGKVYQYTIVDSAWVASICKDSKNPDAAYTVLKHMFGPGPVNLGYIMNPVIGWDPSRYSHFNSEEWRKAVPGIEKYLELELKALEYGYPMIKIPGAFEYNDVLDLNVSKFLAGDIATAKETLDTVAARWQELNQKFGVEKQKGFYAKMWQ</sequence>
<dbReference type="Proteomes" id="UP000030661">
    <property type="component" value="Unassembled WGS sequence"/>
</dbReference>
<dbReference type="Pfam" id="PF01547">
    <property type="entry name" value="SBP_bac_1"/>
    <property type="match status" value="1"/>
</dbReference>
<dbReference type="PANTHER" id="PTHR43649:SF34">
    <property type="entry name" value="ABC TRANSPORTER PERIPLASMIC-BINDING PROTEIN YCJN-RELATED"/>
    <property type="match status" value="1"/>
</dbReference>
<organism evidence="5">
    <name type="scientific">Vecturithrix granuli</name>
    <dbReference type="NCBI Taxonomy" id="1499967"/>
    <lineage>
        <taxon>Bacteria</taxon>
        <taxon>Candidatus Moduliflexota</taxon>
        <taxon>Candidatus Vecturitrichia</taxon>
        <taxon>Candidatus Vecturitrichales</taxon>
        <taxon>Candidatus Vecturitrichaceae</taxon>
        <taxon>Candidatus Vecturithrix</taxon>
    </lineage>
</organism>
<evidence type="ECO:0000256" key="2">
    <source>
        <dbReference type="ARBA" id="ARBA00022448"/>
    </source>
</evidence>
<evidence type="ECO:0000256" key="1">
    <source>
        <dbReference type="ARBA" id="ARBA00008520"/>
    </source>
</evidence>
<name>A0A081C4P0_VECG1</name>
<keyword evidence="3 4" id="KW-0732">Signal</keyword>
<reference evidence="5" key="1">
    <citation type="journal article" date="2015" name="PeerJ">
        <title>First genomic representation of candidate bacterial phylum KSB3 points to enhanced environmental sensing as a trigger of wastewater bulking.</title>
        <authorList>
            <person name="Sekiguchi Y."/>
            <person name="Ohashi A."/>
            <person name="Parks D.H."/>
            <person name="Yamauchi T."/>
            <person name="Tyson G.W."/>
            <person name="Hugenholtz P."/>
        </authorList>
    </citation>
    <scope>NUCLEOTIDE SEQUENCE [LARGE SCALE GENOMIC DNA]</scope>
</reference>
<dbReference type="PANTHER" id="PTHR43649">
    <property type="entry name" value="ARABINOSE-BINDING PROTEIN-RELATED"/>
    <property type="match status" value="1"/>
</dbReference>
<evidence type="ECO:0000313" key="5">
    <source>
        <dbReference type="EMBL" id="GAK59545.1"/>
    </source>
</evidence>
<evidence type="ECO:0000256" key="3">
    <source>
        <dbReference type="ARBA" id="ARBA00022729"/>
    </source>
</evidence>
<feature type="signal peptide" evidence="4">
    <location>
        <begin position="1"/>
        <end position="23"/>
    </location>
</feature>
<dbReference type="InterPro" id="IPR006059">
    <property type="entry name" value="SBP"/>
</dbReference>
<dbReference type="STRING" id="1499967.U27_06530"/>
<keyword evidence="2" id="KW-0813">Transport</keyword>
<evidence type="ECO:0000256" key="4">
    <source>
        <dbReference type="SAM" id="SignalP"/>
    </source>
</evidence>
<proteinExistence type="inferred from homology"/>
<accession>A0A081C4P0</accession>
<dbReference type="HOGENOM" id="CLU_031285_9_3_0"/>
<dbReference type="SUPFAM" id="SSF53850">
    <property type="entry name" value="Periplasmic binding protein-like II"/>
    <property type="match status" value="1"/>
</dbReference>
<evidence type="ECO:0000313" key="6">
    <source>
        <dbReference type="Proteomes" id="UP000030661"/>
    </source>
</evidence>
<dbReference type="AlphaFoldDB" id="A0A081C4P0"/>
<dbReference type="InterPro" id="IPR050490">
    <property type="entry name" value="Bact_solute-bd_prot1"/>
</dbReference>